<proteinExistence type="predicted"/>
<feature type="compositionally biased region" description="Polar residues" evidence="2">
    <location>
        <begin position="430"/>
        <end position="446"/>
    </location>
</feature>
<evidence type="ECO:0000256" key="1">
    <source>
        <dbReference type="SAM" id="Coils"/>
    </source>
</evidence>
<evidence type="ECO:0000313" key="3">
    <source>
        <dbReference type="EMBL" id="KAK3775600.1"/>
    </source>
</evidence>
<feature type="region of interest" description="Disordered" evidence="2">
    <location>
        <begin position="418"/>
        <end position="474"/>
    </location>
</feature>
<feature type="compositionally biased region" description="Polar residues" evidence="2">
    <location>
        <begin position="735"/>
        <end position="749"/>
    </location>
</feature>
<feature type="region of interest" description="Disordered" evidence="2">
    <location>
        <begin position="720"/>
        <end position="964"/>
    </location>
</feature>
<feature type="region of interest" description="Disordered" evidence="2">
    <location>
        <begin position="490"/>
        <end position="698"/>
    </location>
</feature>
<accession>A0AAE0ZUD6</accession>
<feature type="compositionally biased region" description="Low complexity" evidence="2">
    <location>
        <begin position="848"/>
        <end position="861"/>
    </location>
</feature>
<comment type="caution">
    <text evidence="3">The sequence shown here is derived from an EMBL/GenBank/DDBJ whole genome shotgun (WGS) entry which is preliminary data.</text>
</comment>
<name>A0AAE0ZUD6_9GAST</name>
<sequence>MWSQRALPCPDFLIQGEGLYLDSTHNKSTGLTSSTNSAAGWHGGGSTGGFPTRSYFQTKIDEKMMKQSKDQLCLEILGKSNNGIENGVIEEGAAKSRQVEEFSSGEKLSSLSWGSGRVNALLDNIVEKRDQELFQECSEHLDAINQSTQLQQVINNEMRSQAELDRLVFDSLKAKTERLKKQDGFSPGDADRSWISTAFNDLRKCVRDRAHAHRVYSETLINQSTAIQQHLDSHKNLMEKTKQSQPFLEPAAKADGKVGSASSASSPASMSFVEATCVFERMRKPRLKLISELDYLSTQVESLDVQLRDVESLLASIKQSKDAGQSKWRFQAKMEEARTRQEFLNNRRSELQGELKAVRSELKYFHLNHRDKMVVVGNVFKQHRVRCDSTLRKSFSLLCAASQNDQDVLKTLGAHKRNWLSPERTKPTGGRTSSPPDQTCCNNSESSGKDEGASFPSGGVLKQEPTQNRNPLKSRKVCFGSTLYSDGDLQYRSGGVENGNHSAAGDETNSQVLTEVGSGWRASSARESTPPLKKGSQPNFSSFEDEDENSPRLTPRHCKSHKENEGSFQGNSSPPLEVEGASCERKSQAACSEGSCKSKKGTGNREKNSRSRGIEIKERSEEGNTRQRLAPKAKNAQETSELSAMAAGGKGRSHLTRDSRSKVTSQDSVRDAKHKYSSTRPGTASPLGFKAREDKSDTTETLFMGDNLAIKPIQTSIYMSSETRSKQEPIKTLVQGLSSSSDRTDNFPTGQVIGHDAGYRESSSGSDSEDSDRPESGRQGREETPRDRRHKSRQSSDGRTRVKTHDQSNFATHMSKSRETTASSDVGRRRVAFSDREASSSQRREAASRLSSASVSQSGAASRHERGILKKPSDSNRSLKTVLVRDDSEISNPVTLDQRSQACEEDGRSAPPSDTSRPQRGVSQAQDAFIPVVSESCQSRCSSSSSSSSAASSGDRRKGKDDPWLVEKMEQLERESVKLNNFMKEQKRMLAEEDRMNHLISKYANNRRGLSGLSKNFNNSEAAAPSFEDLSGEDVARGIDGTTEDSGTTDRLEFDADSRLHIDSGGNVRGSFGENPRQLKICTVHPISTDPLELNQNFAAREDHGTRDTEQDGDKQQLDGAHSAYLTQFEVTAGRFVVCSGKTASGEDASGWLKDQEEERESAPQQGEQHSKRVRCEWSAQRYNDSQTDVNNNLSSSDTAAAIMVGEEREVPPRYLLVPLEVVGRDARIESPARDAICDSDRPLVNVQVSDWTSLSPTRMLPAHHQVQGSKYSRCYSLSKALLGYHNNPSLLDRFRFTGTTSSCLGHMQDQDFFKRTTEYKVTDRPWLHDTGYECYSQEEKILLPDPKLLCVDSGMSEPQTDKQGEGKPLKSCLKKRMFDNSRATEETCMFIEAKSRSQIRMCEGAVTQQESEENYSDRQPDTEASPSTEPSQTLTQRAWQESSPASCTYKASRKVTSKHPKRVQFQESAQIGACEERWFEDSTGRCVLQHDARNLNLSNNSNTRDSVVYRDRTARGVGNKLIWSRSSGPATERSVMCLLLKESTIGNFFTRTPTGTHFNDATQRDIRVLSKSDLRYHPHITDMKPFSHHNLYSISRELSCSPTTTSTVYHENEAILPLHPLQFPQSQARAMVLEIFKDFKLSEAFHCHHTLFSQFSNVCKVPNMFKPHLYIKWDECKNTLLHNNKSWFLKSLLLLVYRQPEEDKGPLQDSTQSLACSREQRNDAFQSSGAGEMPQVSEVGLRR</sequence>
<dbReference type="Proteomes" id="UP001283361">
    <property type="component" value="Unassembled WGS sequence"/>
</dbReference>
<feature type="coiled-coil region" evidence="1">
    <location>
        <begin position="334"/>
        <end position="361"/>
    </location>
</feature>
<dbReference type="EMBL" id="JAWDGP010003304">
    <property type="protein sequence ID" value="KAK3775600.1"/>
    <property type="molecule type" value="Genomic_DNA"/>
</dbReference>
<feature type="compositionally biased region" description="Low complexity" evidence="2">
    <location>
        <begin position="934"/>
        <end position="953"/>
    </location>
</feature>
<organism evidence="3 4">
    <name type="scientific">Elysia crispata</name>
    <name type="common">lettuce slug</name>
    <dbReference type="NCBI Taxonomy" id="231223"/>
    <lineage>
        <taxon>Eukaryota</taxon>
        <taxon>Metazoa</taxon>
        <taxon>Spiralia</taxon>
        <taxon>Lophotrochozoa</taxon>
        <taxon>Mollusca</taxon>
        <taxon>Gastropoda</taxon>
        <taxon>Heterobranchia</taxon>
        <taxon>Euthyneura</taxon>
        <taxon>Panpulmonata</taxon>
        <taxon>Sacoglossa</taxon>
        <taxon>Placobranchoidea</taxon>
        <taxon>Plakobranchidae</taxon>
        <taxon>Elysia</taxon>
    </lineage>
</organism>
<feature type="compositionally biased region" description="Polar residues" evidence="2">
    <location>
        <begin position="912"/>
        <end position="926"/>
    </location>
</feature>
<feature type="compositionally biased region" description="Basic and acidic residues" evidence="2">
    <location>
        <begin position="603"/>
        <end position="625"/>
    </location>
</feature>
<feature type="compositionally biased region" description="Basic and acidic residues" evidence="2">
    <location>
        <begin position="826"/>
        <end position="847"/>
    </location>
</feature>
<feature type="compositionally biased region" description="Polar residues" evidence="2">
    <location>
        <begin position="1423"/>
        <end position="1446"/>
    </location>
</feature>
<feature type="compositionally biased region" description="Basic and acidic residues" evidence="2">
    <location>
        <begin position="862"/>
        <end position="874"/>
    </location>
</feature>
<feature type="compositionally biased region" description="Basic and acidic residues" evidence="2">
    <location>
        <begin position="771"/>
        <end position="786"/>
    </location>
</feature>
<protein>
    <submittedName>
        <fullName evidence="3">Uncharacterized protein</fullName>
    </submittedName>
</protein>
<evidence type="ECO:0000313" key="4">
    <source>
        <dbReference type="Proteomes" id="UP001283361"/>
    </source>
</evidence>
<evidence type="ECO:0000256" key="2">
    <source>
        <dbReference type="SAM" id="MobiDB-lite"/>
    </source>
</evidence>
<feature type="region of interest" description="Disordered" evidence="2">
    <location>
        <begin position="1406"/>
        <end position="1446"/>
    </location>
</feature>
<feature type="region of interest" description="Disordered" evidence="2">
    <location>
        <begin position="1145"/>
        <end position="1174"/>
    </location>
</feature>
<keyword evidence="1" id="KW-0175">Coiled coil</keyword>
<feature type="compositionally biased region" description="Polar residues" evidence="2">
    <location>
        <begin position="807"/>
        <end position="824"/>
    </location>
</feature>
<keyword evidence="4" id="KW-1185">Reference proteome</keyword>
<gene>
    <name evidence="3" type="ORF">RRG08_020788</name>
</gene>
<feature type="compositionally biased region" description="Polar residues" evidence="2">
    <location>
        <begin position="890"/>
        <end position="901"/>
    </location>
</feature>
<feature type="compositionally biased region" description="Basic and acidic residues" evidence="2">
    <location>
        <begin position="794"/>
        <end position="806"/>
    </location>
</feature>
<feature type="compositionally biased region" description="Basic and acidic residues" evidence="2">
    <location>
        <begin position="954"/>
        <end position="964"/>
    </location>
</feature>
<feature type="region of interest" description="Disordered" evidence="2">
    <location>
        <begin position="1719"/>
        <end position="1744"/>
    </location>
</feature>
<reference evidence="3" key="1">
    <citation type="journal article" date="2023" name="G3 (Bethesda)">
        <title>A reference genome for the long-term kleptoplast-retaining sea slug Elysia crispata morphotype clarki.</title>
        <authorList>
            <person name="Eastman K.E."/>
            <person name="Pendleton A.L."/>
            <person name="Shaikh M.A."/>
            <person name="Suttiyut T."/>
            <person name="Ogas R."/>
            <person name="Tomko P."/>
            <person name="Gavelis G."/>
            <person name="Widhalm J.R."/>
            <person name="Wisecaver J.H."/>
        </authorList>
    </citation>
    <scope>NUCLEOTIDE SEQUENCE</scope>
    <source>
        <strain evidence="3">ECLA1</strain>
    </source>
</reference>